<proteinExistence type="predicted"/>
<evidence type="ECO:0000313" key="2">
    <source>
        <dbReference type="Proteomes" id="UP000551327"/>
    </source>
</evidence>
<organism evidence="1 2">
    <name type="scientific">Novosphingobium piscinae</name>
    <dbReference type="NCBI Taxonomy" id="1507448"/>
    <lineage>
        <taxon>Bacteria</taxon>
        <taxon>Pseudomonadati</taxon>
        <taxon>Pseudomonadota</taxon>
        <taxon>Alphaproteobacteria</taxon>
        <taxon>Sphingomonadales</taxon>
        <taxon>Sphingomonadaceae</taxon>
        <taxon>Novosphingobium</taxon>
    </lineage>
</organism>
<keyword evidence="2" id="KW-1185">Reference proteome</keyword>
<dbReference type="Gene3D" id="3.30.2000.30">
    <property type="match status" value="1"/>
</dbReference>
<protein>
    <submittedName>
        <fullName evidence="1">DUF3168 domain-containing protein</fullName>
    </submittedName>
</protein>
<dbReference type="AlphaFoldDB" id="A0A7X1G1U1"/>
<dbReference type="InterPro" id="IPR053745">
    <property type="entry name" value="Viral_Tail_Comp_sf"/>
</dbReference>
<comment type="caution">
    <text evidence="1">The sequence shown here is derived from an EMBL/GenBank/DDBJ whole genome shotgun (WGS) entry which is preliminary data.</text>
</comment>
<evidence type="ECO:0000313" key="1">
    <source>
        <dbReference type="EMBL" id="MBC2670914.1"/>
    </source>
</evidence>
<sequence>METALRAALIGWLASDPVLGAGLSTLSEEAPARAALPWLAIAASASTDWSTKDGPGREVRIAFELHARGDRPDTAAALVAALEARLRALPHQHDGFVVVSSAFLRARTEQRPGRLRAILTEYRFRLLAA</sequence>
<dbReference type="InterPro" id="IPR021508">
    <property type="entry name" value="Gp17-like"/>
</dbReference>
<name>A0A7X1G1U1_9SPHN</name>
<dbReference type="RefSeq" id="WP_185680769.1">
    <property type="nucleotide sequence ID" value="NZ_JACLAX010000036.1"/>
</dbReference>
<accession>A0A7X1G1U1</accession>
<dbReference type="EMBL" id="JACLAX010000036">
    <property type="protein sequence ID" value="MBC2670914.1"/>
    <property type="molecule type" value="Genomic_DNA"/>
</dbReference>
<dbReference type="Pfam" id="PF11367">
    <property type="entry name" value="Tail_completion_gp17"/>
    <property type="match status" value="1"/>
</dbReference>
<reference evidence="1 2" key="1">
    <citation type="submission" date="2020-08" db="EMBL/GenBank/DDBJ databases">
        <title>The genome sequence of type strain Novosphingobium piscinae KCTC 42194.</title>
        <authorList>
            <person name="Liu Y."/>
        </authorList>
    </citation>
    <scope>NUCLEOTIDE SEQUENCE [LARGE SCALE GENOMIC DNA]</scope>
    <source>
        <strain evidence="1 2">KCTC 42194</strain>
    </source>
</reference>
<gene>
    <name evidence="1" type="ORF">H7F53_17300</name>
</gene>
<dbReference type="Proteomes" id="UP000551327">
    <property type="component" value="Unassembled WGS sequence"/>
</dbReference>